<name>A0ABU0YK43_9PROT</name>
<keyword evidence="6 9" id="KW-0067">ATP-binding</keyword>
<dbReference type="EMBL" id="JAUYVI010000002">
    <property type="protein sequence ID" value="MDQ7247118.1"/>
    <property type="molecule type" value="Genomic_DNA"/>
</dbReference>
<dbReference type="Proteomes" id="UP001230156">
    <property type="component" value="Unassembled WGS sequence"/>
</dbReference>
<dbReference type="Pfam" id="PF08352">
    <property type="entry name" value="oligo_HPY"/>
    <property type="match status" value="1"/>
</dbReference>
<evidence type="ECO:0000256" key="4">
    <source>
        <dbReference type="ARBA" id="ARBA00022475"/>
    </source>
</evidence>
<dbReference type="PROSITE" id="PS50893">
    <property type="entry name" value="ABC_TRANSPORTER_2"/>
    <property type="match status" value="1"/>
</dbReference>
<keyword evidence="5" id="KW-0547">Nucleotide-binding</keyword>
<dbReference type="RefSeq" id="WP_379954522.1">
    <property type="nucleotide sequence ID" value="NZ_JAUYVI010000002.1"/>
</dbReference>
<dbReference type="PANTHER" id="PTHR43297:SF7">
    <property type="entry name" value="D,D-DIPEPTIDE TRANSPORT ATP-BINDING PROTEIN DDPD-RELATED"/>
    <property type="match status" value="1"/>
</dbReference>
<evidence type="ECO:0000313" key="10">
    <source>
        <dbReference type="Proteomes" id="UP001230156"/>
    </source>
</evidence>
<keyword evidence="7" id="KW-0472">Membrane</keyword>
<comment type="subcellular location">
    <subcellularLocation>
        <location evidence="1">Cell inner membrane</location>
        <topology evidence="1">Peripheral membrane protein</topology>
    </subcellularLocation>
</comment>
<proteinExistence type="inferred from homology"/>
<dbReference type="Pfam" id="PF00005">
    <property type="entry name" value="ABC_tran"/>
    <property type="match status" value="1"/>
</dbReference>
<gene>
    <name evidence="9" type="ORF">Q8A70_05555</name>
</gene>
<evidence type="ECO:0000256" key="6">
    <source>
        <dbReference type="ARBA" id="ARBA00022840"/>
    </source>
</evidence>
<evidence type="ECO:0000256" key="5">
    <source>
        <dbReference type="ARBA" id="ARBA00022741"/>
    </source>
</evidence>
<evidence type="ECO:0000313" key="9">
    <source>
        <dbReference type="EMBL" id="MDQ7247118.1"/>
    </source>
</evidence>
<dbReference type="InterPro" id="IPR027417">
    <property type="entry name" value="P-loop_NTPase"/>
</dbReference>
<dbReference type="InterPro" id="IPR013563">
    <property type="entry name" value="Oligopep_ABC_C"/>
</dbReference>
<dbReference type="SMART" id="SM00382">
    <property type="entry name" value="AAA"/>
    <property type="match status" value="1"/>
</dbReference>
<evidence type="ECO:0000259" key="8">
    <source>
        <dbReference type="PROSITE" id="PS50893"/>
    </source>
</evidence>
<dbReference type="CDD" id="cd03257">
    <property type="entry name" value="ABC_NikE_OppD_transporters"/>
    <property type="match status" value="1"/>
</dbReference>
<keyword evidence="3" id="KW-0813">Transport</keyword>
<dbReference type="GO" id="GO:0005524">
    <property type="term" value="F:ATP binding"/>
    <property type="evidence" value="ECO:0007669"/>
    <property type="project" value="UniProtKB-KW"/>
</dbReference>
<sequence length="321" mass="35029">MAAVLEVTGLKTSFATQEGAVKAVGGVDFSINKGETLGVVGESGSGKSQIFMSIMGLLARNGSATGSVKFQGEEILGLDVQALNRVRGAKMAMIFQDPMTSLNPYLSVRRQMTEVLIQHKGLSEDQAAKQSAEMLEKVQIPEAKRRLNMYPHEFSGGMRQRVMIAMALLCGPELLIADEPTTALDVTVQAQILEVLVGLQRDFGMAIALITHDLGVIARMADRVMVMYAGNIVEKGSVRDLFKDPQHPYTQGLLESMPRLDETEETRLMTIGGQPPNLQNLPSGCSFRDRCRYAFERCPVETPLLTPFAEGRSKACHLPSL</sequence>
<keyword evidence="4" id="KW-1003">Cell membrane</keyword>
<comment type="similarity">
    <text evidence="2">Belongs to the ABC transporter superfamily.</text>
</comment>
<dbReference type="InterPro" id="IPR003439">
    <property type="entry name" value="ABC_transporter-like_ATP-bd"/>
</dbReference>
<evidence type="ECO:0000256" key="3">
    <source>
        <dbReference type="ARBA" id="ARBA00022448"/>
    </source>
</evidence>
<dbReference type="Gene3D" id="3.40.50.300">
    <property type="entry name" value="P-loop containing nucleotide triphosphate hydrolases"/>
    <property type="match status" value="1"/>
</dbReference>
<dbReference type="InterPro" id="IPR050388">
    <property type="entry name" value="ABC_Ni/Peptide_Import"/>
</dbReference>
<evidence type="ECO:0000256" key="7">
    <source>
        <dbReference type="ARBA" id="ARBA00023136"/>
    </source>
</evidence>
<dbReference type="NCBIfam" id="TIGR01727">
    <property type="entry name" value="oligo_HPY"/>
    <property type="match status" value="1"/>
</dbReference>
<dbReference type="SUPFAM" id="SSF52540">
    <property type="entry name" value="P-loop containing nucleoside triphosphate hydrolases"/>
    <property type="match status" value="1"/>
</dbReference>
<reference evidence="10" key="1">
    <citation type="submission" date="2023-08" db="EMBL/GenBank/DDBJ databases">
        <title>Rhodospirillaceae gen. nov., a novel taxon isolated from the Yangtze River Yuezi River estuary sludge.</title>
        <authorList>
            <person name="Ruan L."/>
        </authorList>
    </citation>
    <scope>NUCLEOTIDE SEQUENCE [LARGE SCALE GENOMIC DNA]</scope>
    <source>
        <strain evidence="10">R-7</strain>
    </source>
</reference>
<dbReference type="InterPro" id="IPR003593">
    <property type="entry name" value="AAA+_ATPase"/>
</dbReference>
<comment type="caution">
    <text evidence="9">The sequence shown here is derived from an EMBL/GenBank/DDBJ whole genome shotgun (WGS) entry which is preliminary data.</text>
</comment>
<dbReference type="InterPro" id="IPR017871">
    <property type="entry name" value="ABC_transporter-like_CS"/>
</dbReference>
<keyword evidence="10" id="KW-1185">Reference proteome</keyword>
<feature type="domain" description="ABC transporter" evidence="8">
    <location>
        <begin position="5"/>
        <end position="254"/>
    </location>
</feature>
<protein>
    <submittedName>
        <fullName evidence="9">ABC transporter ATP-binding protein</fullName>
    </submittedName>
</protein>
<dbReference type="PROSITE" id="PS00211">
    <property type="entry name" value="ABC_TRANSPORTER_1"/>
    <property type="match status" value="1"/>
</dbReference>
<dbReference type="PANTHER" id="PTHR43297">
    <property type="entry name" value="OLIGOPEPTIDE TRANSPORT ATP-BINDING PROTEIN APPD"/>
    <property type="match status" value="1"/>
</dbReference>
<accession>A0ABU0YK43</accession>
<evidence type="ECO:0000256" key="1">
    <source>
        <dbReference type="ARBA" id="ARBA00004417"/>
    </source>
</evidence>
<organism evidence="9 10">
    <name type="scientific">Dongia sedimenti</name>
    <dbReference type="NCBI Taxonomy" id="3064282"/>
    <lineage>
        <taxon>Bacteria</taxon>
        <taxon>Pseudomonadati</taxon>
        <taxon>Pseudomonadota</taxon>
        <taxon>Alphaproteobacteria</taxon>
        <taxon>Rhodospirillales</taxon>
        <taxon>Dongiaceae</taxon>
        <taxon>Dongia</taxon>
    </lineage>
</organism>
<evidence type="ECO:0000256" key="2">
    <source>
        <dbReference type="ARBA" id="ARBA00005417"/>
    </source>
</evidence>